<evidence type="ECO:0000313" key="3">
    <source>
        <dbReference type="EMBL" id="WAQ98404.1"/>
    </source>
</evidence>
<comment type="caution">
    <text evidence="1">Lacks conserved residue(s) required for the propagation of feature annotation.</text>
</comment>
<dbReference type="InterPro" id="IPR027231">
    <property type="entry name" value="Semaphorin"/>
</dbReference>
<reference evidence="3" key="1">
    <citation type="submission" date="2022-11" db="EMBL/GenBank/DDBJ databases">
        <title>Centuries of genome instability and evolution in soft-shell clam transmissible cancer (bioRxiv).</title>
        <authorList>
            <person name="Hart S.F.M."/>
            <person name="Yonemitsu M.A."/>
            <person name="Giersch R.M."/>
            <person name="Beal B.F."/>
            <person name="Arriagada G."/>
            <person name="Davis B.W."/>
            <person name="Ostrander E.A."/>
            <person name="Goff S.P."/>
            <person name="Metzger M.J."/>
        </authorList>
    </citation>
    <scope>NUCLEOTIDE SEQUENCE</scope>
    <source>
        <strain evidence="3">MELC-2E11</strain>
        <tissue evidence="3">Siphon/mantle</tissue>
    </source>
</reference>
<dbReference type="PANTHER" id="PTHR11036">
    <property type="entry name" value="SEMAPHORIN"/>
    <property type="match status" value="1"/>
</dbReference>
<dbReference type="InterPro" id="IPR001627">
    <property type="entry name" value="Semap_dom"/>
</dbReference>
<dbReference type="InterPro" id="IPR036352">
    <property type="entry name" value="Semap_dom_sf"/>
</dbReference>
<gene>
    <name evidence="3" type="ORF">MAR_022777</name>
</gene>
<dbReference type="Proteomes" id="UP001164746">
    <property type="component" value="Chromosome 3"/>
</dbReference>
<name>A0ABY7DPC1_MYAAR</name>
<sequence length="148" mass="17015">MNTLYKLNKTSLVCMETSFDEAEASGRGLGMCPYDPWDNATSILIVPQFVGSFDEGNENDLGGGYMSKKKWLSFQKARLNCSLPGRDPFYFDEIYKGEVYDIFMKTFDDKKPMCEERDVWLKTRQQECDRSGAGFVSQKKAIRRQVDL</sequence>
<dbReference type="EMBL" id="CP111014">
    <property type="protein sequence ID" value="WAQ98404.1"/>
    <property type="molecule type" value="Genomic_DNA"/>
</dbReference>
<dbReference type="SUPFAM" id="SSF101912">
    <property type="entry name" value="Sema domain"/>
    <property type="match status" value="1"/>
</dbReference>
<evidence type="ECO:0000256" key="1">
    <source>
        <dbReference type="PROSITE-ProRule" id="PRU00352"/>
    </source>
</evidence>
<proteinExistence type="predicted"/>
<dbReference type="PANTHER" id="PTHR11036:SF127">
    <property type="entry name" value="SEMAPHORIN-1A"/>
    <property type="match status" value="1"/>
</dbReference>
<organism evidence="3 4">
    <name type="scientific">Mya arenaria</name>
    <name type="common">Soft-shell clam</name>
    <dbReference type="NCBI Taxonomy" id="6604"/>
    <lineage>
        <taxon>Eukaryota</taxon>
        <taxon>Metazoa</taxon>
        <taxon>Spiralia</taxon>
        <taxon>Lophotrochozoa</taxon>
        <taxon>Mollusca</taxon>
        <taxon>Bivalvia</taxon>
        <taxon>Autobranchia</taxon>
        <taxon>Heteroconchia</taxon>
        <taxon>Euheterodonta</taxon>
        <taxon>Imparidentia</taxon>
        <taxon>Neoheterodontei</taxon>
        <taxon>Myida</taxon>
        <taxon>Myoidea</taxon>
        <taxon>Myidae</taxon>
        <taxon>Mya</taxon>
    </lineage>
</organism>
<accession>A0ABY7DPC1</accession>
<protein>
    <submittedName>
        <fullName evidence="3">SEM1A-like protein</fullName>
    </submittedName>
</protein>
<evidence type="ECO:0000259" key="2">
    <source>
        <dbReference type="PROSITE" id="PS51004"/>
    </source>
</evidence>
<dbReference type="Gene3D" id="2.130.10.10">
    <property type="entry name" value="YVTN repeat-like/Quinoprotein amine dehydrogenase"/>
    <property type="match status" value="1"/>
</dbReference>
<dbReference type="PROSITE" id="PS51004">
    <property type="entry name" value="SEMA"/>
    <property type="match status" value="1"/>
</dbReference>
<feature type="domain" description="Sema" evidence="2">
    <location>
        <begin position="1"/>
        <end position="148"/>
    </location>
</feature>
<keyword evidence="4" id="KW-1185">Reference proteome</keyword>
<dbReference type="InterPro" id="IPR015943">
    <property type="entry name" value="WD40/YVTN_repeat-like_dom_sf"/>
</dbReference>
<evidence type="ECO:0000313" key="4">
    <source>
        <dbReference type="Proteomes" id="UP001164746"/>
    </source>
</evidence>